<feature type="binding site" evidence="1">
    <location>
        <position position="222"/>
    </location>
    <ligand>
        <name>Mg(2+)</name>
        <dbReference type="ChEBI" id="CHEBI:18420"/>
        <label>5</label>
    </ligand>
</feature>
<dbReference type="InterPro" id="IPR010918">
    <property type="entry name" value="PurM-like_C_dom"/>
</dbReference>
<feature type="binding site" evidence="1">
    <location>
        <position position="221"/>
    </location>
    <ligand>
        <name>ATP</name>
        <dbReference type="ChEBI" id="CHEBI:30616"/>
    </ligand>
</feature>
<keyword evidence="1" id="KW-0460">Magnesium</keyword>
<dbReference type="InterPro" id="IPR036676">
    <property type="entry name" value="PurM-like_C_sf"/>
</dbReference>
<sequence>MRIGDVGEFPLIERLAWIVRRTRSDVVVGIGDDAAALDLGGEDLVLLTVDSQVEGSHFVRDRIDPRHLGQRLVAVNASDIAAMGGRPTHAVVSLVLPSDLGLSWVEGLYTGLAEEADRLGIAVVGGNVARSGDGIVLDLALVGRVARGHLLTRSGAKAGDLVLVTGALGEAAAGLYLSEHPEVADPDREALRARHLAPTPRVWEGQLIAASGLATAMIDLSDGLAGDVAHVCDQSEVGVRIHAASLPVSPGVERVARRMGKQGWELALSGGEDFELLFTVPPHAAEGLATRVSAQTGTPVSVVGEVLPTPAGRLLALPGNREVPLAPRGFTHF</sequence>
<gene>
    <name evidence="1" type="primary">thiL</name>
    <name evidence="4" type="ORF">BIP78_0783</name>
</gene>
<feature type="binding site" evidence="1">
    <location>
        <position position="50"/>
    </location>
    <ligand>
        <name>Mg(2+)</name>
        <dbReference type="ChEBI" id="CHEBI:18420"/>
        <label>1</label>
    </ligand>
</feature>
<comment type="miscellaneous">
    <text evidence="1">Reaction mechanism of ThiL seems to utilize a direct, inline transfer of the gamma-phosphate of ATP to TMP rather than a phosphorylated enzyme intermediate.</text>
</comment>
<comment type="pathway">
    <text evidence="1">Cofactor biosynthesis; thiamine diphosphate biosynthesis; thiamine diphosphate from thiamine phosphate: step 1/1.</text>
</comment>
<feature type="binding site" evidence="1">
    <location>
        <position position="153"/>
    </location>
    <ligand>
        <name>ATP</name>
        <dbReference type="ChEBI" id="CHEBI:30616"/>
    </ligand>
</feature>
<dbReference type="HAMAP" id="MF_02128">
    <property type="entry name" value="TMP_kinase"/>
    <property type="match status" value="1"/>
</dbReference>
<accession>A0A410FTY2</accession>
<feature type="binding site" evidence="1">
    <location>
        <position position="33"/>
    </location>
    <ligand>
        <name>Mg(2+)</name>
        <dbReference type="ChEBI" id="CHEBI:18420"/>
        <label>4</label>
    </ligand>
</feature>
<keyword evidence="1" id="KW-0479">Metal-binding</keyword>
<dbReference type="CDD" id="cd02194">
    <property type="entry name" value="ThiL"/>
    <property type="match status" value="1"/>
</dbReference>
<evidence type="ECO:0000313" key="4">
    <source>
        <dbReference type="EMBL" id="QAA76549.1"/>
    </source>
</evidence>
<feature type="binding site" evidence="1">
    <location>
        <position position="272"/>
    </location>
    <ligand>
        <name>substrate</name>
    </ligand>
</feature>
<keyword evidence="1" id="KW-0808">Transferase</keyword>
<dbReference type="GO" id="GO:0009229">
    <property type="term" value="P:thiamine diphosphate biosynthetic process"/>
    <property type="evidence" value="ECO:0007669"/>
    <property type="project" value="UniProtKB-UniRule"/>
</dbReference>
<feature type="binding site" evidence="1">
    <location>
        <position position="109"/>
    </location>
    <ligand>
        <name>ATP</name>
        <dbReference type="ChEBI" id="CHEBI:30616"/>
    </ligand>
</feature>
<feature type="binding site" evidence="1">
    <location>
        <position position="79"/>
    </location>
    <ligand>
        <name>Mg(2+)</name>
        <dbReference type="ChEBI" id="CHEBI:18420"/>
        <label>2</label>
    </ligand>
</feature>
<feature type="binding site" evidence="1">
    <location>
        <begin position="126"/>
        <end position="127"/>
    </location>
    <ligand>
        <name>ATP</name>
        <dbReference type="ChEBI" id="CHEBI:30616"/>
    </ligand>
</feature>
<feature type="binding site" evidence="1">
    <location>
        <position position="50"/>
    </location>
    <ligand>
        <name>Mg(2+)</name>
        <dbReference type="ChEBI" id="CHEBI:18420"/>
        <label>2</label>
    </ligand>
</feature>
<dbReference type="GO" id="GO:0005524">
    <property type="term" value="F:ATP binding"/>
    <property type="evidence" value="ECO:0007669"/>
    <property type="project" value="UniProtKB-UniRule"/>
</dbReference>
<dbReference type="PANTHER" id="PTHR30270">
    <property type="entry name" value="THIAMINE-MONOPHOSPHATE KINASE"/>
    <property type="match status" value="1"/>
</dbReference>
<dbReference type="Gene3D" id="3.30.1330.10">
    <property type="entry name" value="PurM-like, N-terminal domain"/>
    <property type="match status" value="1"/>
</dbReference>
<feature type="domain" description="PurM-like C-terminal" evidence="3">
    <location>
        <begin position="157"/>
        <end position="313"/>
    </location>
</feature>
<dbReference type="SUPFAM" id="SSF55326">
    <property type="entry name" value="PurM N-terminal domain-like"/>
    <property type="match status" value="1"/>
</dbReference>
<dbReference type="KEGG" id="bih:BIP78_0783"/>
<dbReference type="PIRSF" id="PIRSF005303">
    <property type="entry name" value="Thiam_monoph_kin"/>
    <property type="match status" value="1"/>
</dbReference>
<dbReference type="NCBIfam" id="TIGR01379">
    <property type="entry name" value="thiL"/>
    <property type="match status" value="1"/>
</dbReference>
<dbReference type="GO" id="GO:0009228">
    <property type="term" value="P:thiamine biosynthetic process"/>
    <property type="evidence" value="ECO:0007669"/>
    <property type="project" value="UniProtKB-KW"/>
</dbReference>
<keyword evidence="1" id="KW-0547">Nucleotide-binding</keyword>
<keyword evidence="1" id="KW-0784">Thiamine biosynthesis</keyword>
<feature type="binding site" evidence="1">
    <location>
        <position position="330"/>
    </location>
    <ligand>
        <name>substrate</name>
    </ligand>
</feature>
<feature type="binding site" evidence="1">
    <location>
        <position position="79"/>
    </location>
    <ligand>
        <name>Mg(2+)</name>
        <dbReference type="ChEBI" id="CHEBI:18420"/>
        <label>3</label>
    </ligand>
</feature>
<evidence type="ECO:0000259" key="3">
    <source>
        <dbReference type="Pfam" id="PF02769"/>
    </source>
</evidence>
<dbReference type="EC" id="2.7.4.16" evidence="1"/>
<dbReference type="Proteomes" id="UP000287233">
    <property type="component" value="Chromosome"/>
</dbReference>
<feature type="binding site" evidence="1">
    <location>
        <position position="219"/>
    </location>
    <ligand>
        <name>Mg(2+)</name>
        <dbReference type="ChEBI" id="CHEBI:18420"/>
        <label>3</label>
    </ligand>
</feature>
<feature type="binding site" evidence="1">
    <location>
        <position position="57"/>
    </location>
    <ligand>
        <name>substrate</name>
    </ligand>
</feature>
<dbReference type="AlphaFoldDB" id="A0A410FTY2"/>
<feature type="binding site" evidence="1">
    <location>
        <position position="33"/>
    </location>
    <ligand>
        <name>Mg(2+)</name>
        <dbReference type="ChEBI" id="CHEBI:18420"/>
        <label>3</label>
    </ligand>
</feature>
<keyword evidence="1 4" id="KW-0418">Kinase</keyword>
<dbReference type="Pfam" id="PF02769">
    <property type="entry name" value="AIRS_C"/>
    <property type="match status" value="1"/>
</dbReference>
<dbReference type="UniPathway" id="UPA00060">
    <property type="reaction ID" value="UER00142"/>
</dbReference>
<feature type="binding site" evidence="1">
    <location>
        <position position="79"/>
    </location>
    <ligand>
        <name>Mg(2+)</name>
        <dbReference type="ChEBI" id="CHEBI:18420"/>
        <label>4</label>
    </ligand>
</feature>
<dbReference type="EMBL" id="CP034928">
    <property type="protein sequence ID" value="QAA76549.1"/>
    <property type="molecule type" value="Genomic_DNA"/>
</dbReference>
<reference evidence="5" key="1">
    <citation type="submission" date="2018-12" db="EMBL/GenBank/DDBJ databases">
        <title>Complete genome sequence of an uncultured bacterium of the candidate phylum Bipolaricaulota.</title>
        <authorList>
            <person name="Kadnikov V.V."/>
            <person name="Mardanov A.V."/>
            <person name="Beletsky A.V."/>
            <person name="Frank Y.A."/>
            <person name="Karnachuk O.V."/>
            <person name="Ravin N.V."/>
        </authorList>
    </citation>
    <scope>NUCLEOTIDE SEQUENCE [LARGE SCALE GENOMIC DNA]</scope>
</reference>
<proteinExistence type="inferred from homology"/>
<feature type="binding site" evidence="1">
    <location>
        <position position="48"/>
    </location>
    <ligand>
        <name>Mg(2+)</name>
        <dbReference type="ChEBI" id="CHEBI:18420"/>
        <label>4</label>
    </ligand>
</feature>
<protein>
    <recommendedName>
        <fullName evidence="1">Thiamine-monophosphate kinase</fullName>
        <shortName evidence="1">TMP kinase</shortName>
        <shortName evidence="1">Thiamine-phosphate kinase</shortName>
        <ecNumber evidence="1">2.7.4.16</ecNumber>
    </recommendedName>
</protein>
<dbReference type="PANTHER" id="PTHR30270:SF0">
    <property type="entry name" value="THIAMINE-MONOPHOSPHATE KINASE"/>
    <property type="match status" value="1"/>
</dbReference>
<dbReference type="Pfam" id="PF00586">
    <property type="entry name" value="AIRS"/>
    <property type="match status" value="1"/>
</dbReference>
<name>A0A410FTY2_BIPS1</name>
<keyword evidence="1" id="KW-0067">ATP-binding</keyword>
<dbReference type="SUPFAM" id="SSF56042">
    <property type="entry name" value="PurM C-terminal domain-like"/>
    <property type="match status" value="1"/>
</dbReference>
<dbReference type="GO" id="GO:0000287">
    <property type="term" value="F:magnesium ion binding"/>
    <property type="evidence" value="ECO:0007669"/>
    <property type="project" value="UniProtKB-UniRule"/>
</dbReference>
<dbReference type="GO" id="GO:0009030">
    <property type="term" value="F:thiamine-phosphate kinase activity"/>
    <property type="evidence" value="ECO:0007669"/>
    <property type="project" value="UniProtKB-UniRule"/>
</dbReference>
<feature type="domain" description="PurM-like N-terminal" evidence="2">
    <location>
        <begin position="31"/>
        <end position="145"/>
    </location>
</feature>
<comment type="catalytic activity">
    <reaction evidence="1">
        <text>thiamine phosphate + ATP = thiamine diphosphate + ADP</text>
        <dbReference type="Rhea" id="RHEA:15913"/>
        <dbReference type="ChEBI" id="CHEBI:30616"/>
        <dbReference type="ChEBI" id="CHEBI:37575"/>
        <dbReference type="ChEBI" id="CHEBI:58937"/>
        <dbReference type="ChEBI" id="CHEBI:456216"/>
        <dbReference type="EC" id="2.7.4.16"/>
    </reaction>
</comment>
<evidence type="ECO:0000259" key="2">
    <source>
        <dbReference type="Pfam" id="PF00586"/>
    </source>
</evidence>
<comment type="similarity">
    <text evidence="1">Belongs to the thiamine-monophosphate kinase family.</text>
</comment>
<comment type="caution">
    <text evidence="1">Lacks conserved residue(s) required for the propagation of feature annotation.</text>
</comment>
<evidence type="ECO:0000313" key="5">
    <source>
        <dbReference type="Proteomes" id="UP000287233"/>
    </source>
</evidence>
<dbReference type="InterPro" id="IPR006283">
    <property type="entry name" value="ThiL-like"/>
</dbReference>
<organism evidence="4 5">
    <name type="scientific">Bipolaricaulis sibiricus</name>
    <dbReference type="NCBI Taxonomy" id="2501609"/>
    <lineage>
        <taxon>Bacteria</taxon>
        <taxon>Candidatus Bipolaricaulota</taxon>
        <taxon>Candidatus Bipolaricaulia</taxon>
        <taxon>Candidatus Bipolaricaulales</taxon>
        <taxon>Candidatus Bipolaricaulaceae</taxon>
        <taxon>Candidatus Bipolaricaulis</taxon>
    </lineage>
</organism>
<dbReference type="InterPro" id="IPR016188">
    <property type="entry name" value="PurM-like_N"/>
</dbReference>
<evidence type="ECO:0000256" key="1">
    <source>
        <dbReference type="HAMAP-Rule" id="MF_02128"/>
    </source>
</evidence>
<dbReference type="InterPro" id="IPR036921">
    <property type="entry name" value="PurM-like_N_sf"/>
</dbReference>
<dbReference type="Gene3D" id="3.90.650.10">
    <property type="entry name" value="PurM-like C-terminal domain"/>
    <property type="match status" value="1"/>
</dbReference>
<feature type="binding site" evidence="1">
    <location>
        <position position="127"/>
    </location>
    <ligand>
        <name>Mg(2+)</name>
        <dbReference type="ChEBI" id="CHEBI:18420"/>
        <label>1</label>
    </ligand>
</feature>
<comment type="function">
    <text evidence="1">Catalyzes the ATP-dependent phosphorylation of thiamine-monophosphate (TMP) to form thiamine-pyrophosphate (TPP), the active form of vitamin B1.</text>
</comment>